<dbReference type="CDD" id="cd04332">
    <property type="entry name" value="YbaK_like"/>
    <property type="match status" value="1"/>
</dbReference>
<evidence type="ECO:0000313" key="3">
    <source>
        <dbReference type="EMBL" id="DAZ96593.1"/>
    </source>
</evidence>
<dbReference type="PANTHER" id="PTHR30411">
    <property type="entry name" value="CYTOPLASMIC PROTEIN"/>
    <property type="match status" value="1"/>
</dbReference>
<gene>
    <name evidence="3" type="ORF">N0F65_000159</name>
</gene>
<evidence type="ECO:0000256" key="1">
    <source>
        <dbReference type="SAM" id="Coils"/>
    </source>
</evidence>
<sequence length="216" mass="24150">MATIEIVQTKLSEAKQRLEAMERKLQEREAVERVRAHLLKARVSSAALKLASADYYSWKLAERAQFLGCQVPQLCKSIVMENTACTNDGIADPRNSRYYCVILQYNSKMNSEQLMRYVRTLLPENERPGRKAYNFQHAPGEVSDKLTGFLHNGVSPFGMKTAIPVLISSAVAQLNPPFIWLGGGAENVKLRIGVAQLIDALNARVVDDLTTLRDDL</sequence>
<protein>
    <recommendedName>
        <fullName evidence="2">YbaK/aminoacyl-tRNA synthetase-associated domain-containing protein</fullName>
    </recommendedName>
</protein>
<dbReference type="GO" id="GO:0002161">
    <property type="term" value="F:aminoacyl-tRNA deacylase activity"/>
    <property type="evidence" value="ECO:0007669"/>
    <property type="project" value="InterPro"/>
</dbReference>
<proteinExistence type="predicted"/>
<dbReference type="Pfam" id="PF04073">
    <property type="entry name" value="tRNA_edit"/>
    <property type="match status" value="1"/>
</dbReference>
<dbReference type="PANTHER" id="PTHR30411:SF4">
    <property type="entry name" value="YBAK_AMINOACYL-TRNA SYNTHETASE-ASSOCIATED DOMAIN-CONTAINING PROTEIN"/>
    <property type="match status" value="1"/>
</dbReference>
<dbReference type="Gene3D" id="3.90.960.10">
    <property type="entry name" value="YbaK/aminoacyl-tRNA synthetase-associated domain"/>
    <property type="match status" value="1"/>
</dbReference>
<comment type="caution">
    <text evidence="3">The sequence shown here is derived from an EMBL/GenBank/DDBJ whole genome shotgun (WGS) entry which is preliminary data.</text>
</comment>
<dbReference type="Proteomes" id="UP001146120">
    <property type="component" value="Unassembled WGS sequence"/>
</dbReference>
<reference evidence="3" key="1">
    <citation type="submission" date="2022-11" db="EMBL/GenBank/DDBJ databases">
        <authorList>
            <person name="Morgan W.R."/>
            <person name="Tartar A."/>
        </authorList>
    </citation>
    <scope>NUCLEOTIDE SEQUENCE</scope>
    <source>
        <strain evidence="3">ARSEF 373</strain>
    </source>
</reference>
<dbReference type="InterPro" id="IPR007214">
    <property type="entry name" value="YbaK/aa-tRNA-synth-assoc-dom"/>
</dbReference>
<feature type="domain" description="YbaK/aminoacyl-tRNA synthetase-associated" evidence="2">
    <location>
        <begin position="61"/>
        <end position="199"/>
    </location>
</feature>
<reference evidence="3" key="2">
    <citation type="journal article" date="2023" name="Microbiol Resour">
        <title>Decontamination and Annotation of the Draft Genome Sequence of the Oomycete Lagenidium giganteum ARSEF 373.</title>
        <authorList>
            <person name="Morgan W.R."/>
            <person name="Tartar A."/>
        </authorList>
    </citation>
    <scope>NUCLEOTIDE SEQUENCE</scope>
    <source>
        <strain evidence="3">ARSEF 373</strain>
    </source>
</reference>
<name>A0AAV2YTG0_9STRA</name>
<feature type="coiled-coil region" evidence="1">
    <location>
        <begin position="4"/>
        <end position="31"/>
    </location>
</feature>
<dbReference type="AlphaFoldDB" id="A0AAV2YTG0"/>
<keyword evidence="1" id="KW-0175">Coiled coil</keyword>
<dbReference type="InterPro" id="IPR036754">
    <property type="entry name" value="YbaK/aa-tRNA-synt-asso_dom_sf"/>
</dbReference>
<dbReference type="EMBL" id="DAKRPA010000162">
    <property type="protein sequence ID" value="DAZ96593.1"/>
    <property type="molecule type" value="Genomic_DNA"/>
</dbReference>
<dbReference type="SUPFAM" id="SSF55826">
    <property type="entry name" value="YbaK/ProRS associated domain"/>
    <property type="match status" value="1"/>
</dbReference>
<keyword evidence="4" id="KW-1185">Reference proteome</keyword>
<evidence type="ECO:0000313" key="4">
    <source>
        <dbReference type="Proteomes" id="UP001146120"/>
    </source>
</evidence>
<organism evidence="3 4">
    <name type="scientific">Lagenidium giganteum</name>
    <dbReference type="NCBI Taxonomy" id="4803"/>
    <lineage>
        <taxon>Eukaryota</taxon>
        <taxon>Sar</taxon>
        <taxon>Stramenopiles</taxon>
        <taxon>Oomycota</taxon>
        <taxon>Peronosporomycetes</taxon>
        <taxon>Pythiales</taxon>
        <taxon>Pythiaceae</taxon>
    </lineage>
</organism>
<accession>A0AAV2YTG0</accession>
<evidence type="ECO:0000259" key="2">
    <source>
        <dbReference type="Pfam" id="PF04073"/>
    </source>
</evidence>